<dbReference type="CDD" id="cd06442">
    <property type="entry name" value="DPM1_like"/>
    <property type="match status" value="1"/>
</dbReference>
<dbReference type="Gene3D" id="3.90.550.10">
    <property type="entry name" value="Spore Coat Polysaccharide Biosynthesis Protein SpsA, Chain A"/>
    <property type="match status" value="1"/>
</dbReference>
<comment type="similarity">
    <text evidence="1">Belongs to the glycosyltransferase 2 family.</text>
</comment>
<evidence type="ECO:0000313" key="5">
    <source>
        <dbReference type="Proteomes" id="UP000655208"/>
    </source>
</evidence>
<protein>
    <recommendedName>
        <fullName evidence="3">Glycosyltransferase 2-like domain-containing protein</fullName>
    </recommendedName>
</protein>
<accession>A0A917SQ81</accession>
<evidence type="ECO:0000313" key="4">
    <source>
        <dbReference type="EMBL" id="GGL91380.1"/>
    </source>
</evidence>
<proteinExistence type="inferred from homology"/>
<dbReference type="GO" id="GO:0004582">
    <property type="term" value="F:dolichyl-phosphate beta-D-mannosyltransferase activity"/>
    <property type="evidence" value="ECO:0007669"/>
    <property type="project" value="InterPro"/>
</dbReference>
<dbReference type="SUPFAM" id="SSF53448">
    <property type="entry name" value="Nucleotide-diphospho-sugar transferases"/>
    <property type="match status" value="1"/>
</dbReference>
<dbReference type="InterPro" id="IPR001173">
    <property type="entry name" value="Glyco_trans_2-like"/>
</dbReference>
<dbReference type="RefSeq" id="WP_188940323.1">
    <property type="nucleotide sequence ID" value="NZ_BMNA01000002.1"/>
</dbReference>
<dbReference type="PANTHER" id="PTHR48090:SF7">
    <property type="entry name" value="RFBJ PROTEIN"/>
    <property type="match status" value="1"/>
</dbReference>
<evidence type="ECO:0000259" key="3">
    <source>
        <dbReference type="Pfam" id="PF00535"/>
    </source>
</evidence>
<reference evidence="4" key="1">
    <citation type="journal article" date="2014" name="Int. J. Syst. Evol. Microbiol.">
        <title>Complete genome sequence of Corynebacterium casei LMG S-19264T (=DSM 44701T), isolated from a smear-ripened cheese.</title>
        <authorList>
            <consortium name="US DOE Joint Genome Institute (JGI-PGF)"/>
            <person name="Walter F."/>
            <person name="Albersmeier A."/>
            <person name="Kalinowski J."/>
            <person name="Ruckert C."/>
        </authorList>
    </citation>
    <scope>NUCLEOTIDE SEQUENCE</scope>
    <source>
        <strain evidence="4">CGMCC 4.7308</strain>
    </source>
</reference>
<comment type="caution">
    <text evidence="4">The sequence shown here is derived from an EMBL/GenBank/DDBJ whole genome shotgun (WGS) entry which is preliminary data.</text>
</comment>
<reference evidence="4" key="2">
    <citation type="submission" date="2020-09" db="EMBL/GenBank/DDBJ databases">
        <authorList>
            <person name="Sun Q."/>
            <person name="Zhou Y."/>
        </authorList>
    </citation>
    <scope>NUCLEOTIDE SEQUENCE</scope>
    <source>
        <strain evidence="4">CGMCC 4.7308</strain>
    </source>
</reference>
<dbReference type="InterPro" id="IPR039528">
    <property type="entry name" value="DPM1-like"/>
</dbReference>
<evidence type="ECO:0000256" key="2">
    <source>
        <dbReference type="ARBA" id="ARBA00022679"/>
    </source>
</evidence>
<dbReference type="AlphaFoldDB" id="A0A917SQ81"/>
<name>A0A917SQ81_9ACTN</name>
<dbReference type="Pfam" id="PF00535">
    <property type="entry name" value="Glycos_transf_2"/>
    <property type="match status" value="1"/>
</dbReference>
<dbReference type="InterPro" id="IPR050256">
    <property type="entry name" value="Glycosyltransferase_2"/>
</dbReference>
<gene>
    <name evidence="4" type="ORF">GCM10011594_08930</name>
</gene>
<dbReference type="EMBL" id="BMNA01000002">
    <property type="protein sequence ID" value="GGL91380.1"/>
    <property type="molecule type" value="Genomic_DNA"/>
</dbReference>
<evidence type="ECO:0000256" key="1">
    <source>
        <dbReference type="ARBA" id="ARBA00006739"/>
    </source>
</evidence>
<feature type="domain" description="Glycosyltransferase 2-like" evidence="3">
    <location>
        <begin position="24"/>
        <end position="158"/>
    </location>
</feature>
<dbReference type="PANTHER" id="PTHR48090">
    <property type="entry name" value="UNDECAPRENYL-PHOSPHATE 4-DEOXY-4-FORMAMIDO-L-ARABINOSE TRANSFERASE-RELATED"/>
    <property type="match status" value="1"/>
</dbReference>
<dbReference type="Proteomes" id="UP000655208">
    <property type="component" value="Unassembled WGS sequence"/>
</dbReference>
<dbReference type="InterPro" id="IPR029044">
    <property type="entry name" value="Nucleotide-diphossugar_trans"/>
</dbReference>
<organism evidence="4 5">
    <name type="scientific">Nakamurella endophytica</name>
    <dbReference type="NCBI Taxonomy" id="1748367"/>
    <lineage>
        <taxon>Bacteria</taxon>
        <taxon>Bacillati</taxon>
        <taxon>Actinomycetota</taxon>
        <taxon>Actinomycetes</taxon>
        <taxon>Nakamurellales</taxon>
        <taxon>Nakamurellaceae</taxon>
        <taxon>Nakamurella</taxon>
    </lineage>
</organism>
<keyword evidence="2" id="KW-0808">Transferase</keyword>
<keyword evidence="5" id="KW-1185">Reference proteome</keyword>
<sequence length="256" mass="27973">MTISAEVIEPTEYLADRPMSVELTVLVPTFNERDNVAPLIDRLTDACGDLSVEILFVDDSVDDTPDAIREAGARAKLPVRLVHRSGADRIGGLSGAVAVGLDRALGRHVVVMDGDLQHPPELVPVLAEMVAEPGVDLVVASRYQGLPQRGGLDGTWRRWVSGGSTKAARALFPLRVGRKCSDPMTGFFCVDRKALDLGRLRPQGFKILLELLVQHDLTVREVPFVFEERLAGESKASLQQGLLFARQLVQLRLAHL</sequence>